<keyword evidence="2" id="KW-0677">Repeat</keyword>
<dbReference type="InterPro" id="IPR032675">
    <property type="entry name" value="LRR_dom_sf"/>
</dbReference>
<evidence type="ECO:0000259" key="3">
    <source>
        <dbReference type="Pfam" id="PF23598"/>
    </source>
</evidence>
<dbReference type="OrthoDB" id="8532199at2"/>
<dbReference type="SUPFAM" id="SSF52047">
    <property type="entry name" value="RNI-like"/>
    <property type="match status" value="1"/>
</dbReference>
<dbReference type="RefSeq" id="WP_099155540.1">
    <property type="nucleotide sequence ID" value="NZ_PDUD01000064.1"/>
</dbReference>
<name>A0A2D0MXS8_FLAN2</name>
<evidence type="ECO:0000256" key="2">
    <source>
        <dbReference type="ARBA" id="ARBA00022737"/>
    </source>
</evidence>
<dbReference type="Pfam" id="PF00560">
    <property type="entry name" value="LRR_1"/>
    <property type="match status" value="1"/>
</dbReference>
<dbReference type="InterPro" id="IPR050216">
    <property type="entry name" value="LRR_domain-containing"/>
</dbReference>
<evidence type="ECO:0000313" key="4">
    <source>
        <dbReference type="EMBL" id="PHN01082.1"/>
    </source>
</evidence>
<dbReference type="PANTHER" id="PTHR48051">
    <property type="match status" value="1"/>
</dbReference>
<dbReference type="Gene3D" id="3.80.10.10">
    <property type="entry name" value="Ribonuclease Inhibitor"/>
    <property type="match status" value="2"/>
</dbReference>
<evidence type="ECO:0000256" key="1">
    <source>
        <dbReference type="ARBA" id="ARBA00022614"/>
    </source>
</evidence>
<feature type="domain" description="Disease resistance R13L4/SHOC-2-like LRR" evidence="3">
    <location>
        <begin position="117"/>
        <end position="207"/>
    </location>
</feature>
<proteinExistence type="predicted"/>
<dbReference type="AlphaFoldDB" id="A0A2D0MXS8"/>
<dbReference type="PANTHER" id="PTHR48051:SF1">
    <property type="entry name" value="RAS SUPPRESSOR PROTEIN 1"/>
    <property type="match status" value="1"/>
</dbReference>
<dbReference type="Proteomes" id="UP000223913">
    <property type="component" value="Unassembled WGS sequence"/>
</dbReference>
<gene>
    <name evidence="4" type="ORF">CRP01_39060</name>
</gene>
<accession>A0A2D0MXS8</accession>
<dbReference type="Pfam" id="PF13855">
    <property type="entry name" value="LRR_8"/>
    <property type="match status" value="1"/>
</dbReference>
<dbReference type="FunFam" id="3.80.10.10:FF:001164">
    <property type="entry name" value="GH01279p"/>
    <property type="match status" value="1"/>
</dbReference>
<dbReference type="Pfam" id="PF23598">
    <property type="entry name" value="LRR_14"/>
    <property type="match status" value="1"/>
</dbReference>
<dbReference type="SMART" id="SM00364">
    <property type="entry name" value="LRR_BAC"/>
    <property type="match status" value="8"/>
</dbReference>
<dbReference type="PROSITE" id="PS51450">
    <property type="entry name" value="LRR"/>
    <property type="match status" value="2"/>
</dbReference>
<dbReference type="InterPro" id="IPR003591">
    <property type="entry name" value="Leu-rich_rpt_typical-subtyp"/>
</dbReference>
<dbReference type="EMBL" id="PDUD01000064">
    <property type="protein sequence ID" value="PHN01082.1"/>
    <property type="molecule type" value="Genomic_DNA"/>
</dbReference>
<sequence length="662" mass="75093">MIAYTQRDTLGRETAITTLRLDLKGAENFPEWVFDLSNLQELHLFNARFGHVHFSAWPWPELEKLKLINCGLQEISLSVFLPLPISQLDLSENPGLAWPVQVLEKAPRLQSFNFSKNKLEATSLEALGSLNNLRSLYLSENELTRIPADVFRLTQLRVLEIDGNKIGSIPRGIEQVPQLDQLNASRNRIRKLPDNIGSLGALSQLQLSENRIGSLPAGIRDCLMLRRLDLRKNKLSKFPASLDQLPWLSDLDLSENKIGALPKSTETFKQLAKLDLHRNTISEFSLKVDHLPRLRELNLNRNELTTLPPLPPSLFSLSASSNQFRKIPESVLNLPDLKELFLERNKLEQLPPDFGNLTSSLIRLGLAGNPVKSEVEPLLSLRQLREISGLLSAAKRRDLLLAQQSARTLNLPDELSVPFFRLLRSAKTVLPTLNSEAILLALNHPIGKVAAGVRKYVQKEYGLPAKGHRLKKGHKLGVVGRTFFDKNQLQERLAALGIELLEDYDPAVCTHLLLGFPQLHQEIPPARQVIMNEKELVLRLDKLEKKPLLTEKSEARLGRLQQLLTSPDTTNVRLGFRMITGNGLPPRLWNELLVAYYLCERDPGLQLQIKHYIRLRLEDEGKNKFFAALTPQLIKWGKIKPEKEELLRRNRFDLGIVQGYLK</sequence>
<reference evidence="4 5" key="1">
    <citation type="submission" date="2017-10" db="EMBL/GenBank/DDBJ databases">
        <title>The draft genome sequence of Lewinella nigricans NBRC 102662.</title>
        <authorList>
            <person name="Wang K."/>
        </authorList>
    </citation>
    <scope>NUCLEOTIDE SEQUENCE [LARGE SCALE GENOMIC DNA]</scope>
    <source>
        <strain evidence="4 5">NBRC 102662</strain>
    </source>
</reference>
<keyword evidence="5" id="KW-1185">Reference proteome</keyword>
<dbReference type="InterPro" id="IPR001611">
    <property type="entry name" value="Leu-rich_rpt"/>
</dbReference>
<evidence type="ECO:0000313" key="5">
    <source>
        <dbReference type="Proteomes" id="UP000223913"/>
    </source>
</evidence>
<organism evidence="4 5">
    <name type="scientific">Flavilitoribacter nigricans (strain ATCC 23147 / DSM 23189 / NBRC 102662 / NCIMB 1420 / SS-2)</name>
    <name type="common">Lewinella nigricans</name>
    <dbReference type="NCBI Taxonomy" id="1122177"/>
    <lineage>
        <taxon>Bacteria</taxon>
        <taxon>Pseudomonadati</taxon>
        <taxon>Bacteroidota</taxon>
        <taxon>Saprospiria</taxon>
        <taxon>Saprospirales</taxon>
        <taxon>Lewinellaceae</taxon>
        <taxon>Flavilitoribacter</taxon>
    </lineage>
</organism>
<dbReference type="SMART" id="SM00369">
    <property type="entry name" value="LRR_TYP"/>
    <property type="match status" value="8"/>
</dbReference>
<comment type="caution">
    <text evidence="4">The sequence shown here is derived from an EMBL/GenBank/DDBJ whole genome shotgun (WGS) entry which is preliminary data.</text>
</comment>
<dbReference type="GO" id="GO:0009274">
    <property type="term" value="C:peptidoglycan-based cell wall"/>
    <property type="evidence" value="ECO:0007669"/>
    <property type="project" value="UniProtKB-ARBA"/>
</dbReference>
<dbReference type="GO" id="GO:0005737">
    <property type="term" value="C:cytoplasm"/>
    <property type="evidence" value="ECO:0007669"/>
    <property type="project" value="TreeGrafter"/>
</dbReference>
<keyword evidence="1" id="KW-0433">Leucine-rich repeat</keyword>
<dbReference type="InterPro" id="IPR055414">
    <property type="entry name" value="LRR_R13L4/SHOC2-like"/>
</dbReference>
<protein>
    <recommendedName>
        <fullName evidence="3">Disease resistance R13L4/SHOC-2-like LRR domain-containing protein</fullName>
    </recommendedName>
</protein>